<evidence type="ECO:0000313" key="2">
    <source>
        <dbReference type="Proteomes" id="UP001304298"/>
    </source>
</evidence>
<name>A0ABU5RAD5_9PSEU</name>
<evidence type="ECO:0000313" key="1">
    <source>
        <dbReference type="EMBL" id="MEA5362810.1"/>
    </source>
</evidence>
<organism evidence="1 2">
    <name type="scientific">Amycolatopsis heterodermiae</name>
    <dbReference type="NCBI Taxonomy" id="3110235"/>
    <lineage>
        <taxon>Bacteria</taxon>
        <taxon>Bacillati</taxon>
        <taxon>Actinomycetota</taxon>
        <taxon>Actinomycetes</taxon>
        <taxon>Pseudonocardiales</taxon>
        <taxon>Pseudonocardiaceae</taxon>
        <taxon>Amycolatopsis</taxon>
    </lineage>
</organism>
<comment type="caution">
    <text evidence="1">The sequence shown here is derived from an EMBL/GenBank/DDBJ whole genome shotgun (WGS) entry which is preliminary data.</text>
</comment>
<protein>
    <submittedName>
        <fullName evidence="1">Uncharacterized protein</fullName>
    </submittedName>
</protein>
<dbReference type="EMBL" id="JAYFSI010000006">
    <property type="protein sequence ID" value="MEA5362810.1"/>
    <property type="molecule type" value="Genomic_DNA"/>
</dbReference>
<gene>
    <name evidence="1" type="ORF">VA596_24970</name>
</gene>
<dbReference type="InterPro" id="IPR048868">
    <property type="entry name" value="OGG-like_put"/>
</dbReference>
<reference evidence="1 2" key="1">
    <citation type="submission" date="2023-12" db="EMBL/GenBank/DDBJ databases">
        <title>Amycolatopsis sp. V23-08.</title>
        <authorList>
            <person name="Somphong A."/>
        </authorList>
    </citation>
    <scope>NUCLEOTIDE SEQUENCE [LARGE SCALE GENOMIC DNA]</scope>
    <source>
        <strain evidence="1 2">V23-08</strain>
    </source>
</reference>
<keyword evidence="2" id="KW-1185">Reference proteome</keyword>
<dbReference type="RefSeq" id="WP_323330573.1">
    <property type="nucleotide sequence ID" value="NZ_JAYFSI010000006.1"/>
</dbReference>
<proteinExistence type="predicted"/>
<dbReference type="Pfam" id="PF21790">
    <property type="entry name" value="OGG"/>
    <property type="match status" value="1"/>
</dbReference>
<dbReference type="Proteomes" id="UP001304298">
    <property type="component" value="Unassembled WGS sequence"/>
</dbReference>
<accession>A0ABU5RAD5</accession>
<sequence>MTELSELSPPEWAVPSLPRRTAVEEHRIAVPWQWWREAITRRALPGTPPSTPSLTRADVWAPAEDVFTLLWRTLAWGSGYSLRLNHKRLDSVAADVASAEALLTEAAAESRRDPERAYALFRPDGRTRIRDLGPSFFTKFLYFAGGGAPGHPCLILDRVVATALREHCNWESLHRKGYWPPETYQRYCDLLARWAEEHGCAADELERTLFAGEPKASS</sequence>